<organism>
    <name type="scientific">Pediculus humanus subsp. corporis</name>
    <name type="common">Body louse</name>
    <dbReference type="NCBI Taxonomy" id="121224"/>
    <lineage>
        <taxon>Eukaryota</taxon>
        <taxon>Metazoa</taxon>
        <taxon>Ecdysozoa</taxon>
        <taxon>Arthropoda</taxon>
        <taxon>Hexapoda</taxon>
        <taxon>Insecta</taxon>
        <taxon>Pterygota</taxon>
        <taxon>Neoptera</taxon>
        <taxon>Paraneoptera</taxon>
        <taxon>Psocodea</taxon>
        <taxon>Troctomorpha</taxon>
        <taxon>Phthiraptera</taxon>
        <taxon>Anoplura</taxon>
        <taxon>Pediculidae</taxon>
        <taxon>Pediculus</taxon>
    </lineage>
</organism>
<evidence type="ECO:0000313" key="7">
    <source>
        <dbReference type="EMBL" id="EEB11609.1"/>
    </source>
</evidence>
<dbReference type="Proteomes" id="UP000009046">
    <property type="component" value="Unassembled WGS sequence"/>
</dbReference>
<dbReference type="InterPro" id="IPR013087">
    <property type="entry name" value="Znf_C2H2_type"/>
</dbReference>
<dbReference type="VEuPathDB" id="VectorBase:PHUM127400"/>
<dbReference type="EMBL" id="DS235088">
    <property type="protein sequence ID" value="EEB11609.1"/>
    <property type="molecule type" value="Genomic_DNA"/>
</dbReference>
<dbReference type="GeneID" id="8233912"/>
<evidence type="ECO:0000313" key="9">
    <source>
        <dbReference type="Proteomes" id="UP000009046"/>
    </source>
</evidence>
<dbReference type="OMA" id="PWIEEYK"/>
<evidence type="ECO:0000256" key="2">
    <source>
        <dbReference type="ARBA" id="ARBA00022737"/>
    </source>
</evidence>
<feature type="domain" description="C2H2-type" evidence="6">
    <location>
        <begin position="244"/>
        <end position="271"/>
    </location>
</feature>
<keyword evidence="4" id="KW-0862">Zinc</keyword>
<dbReference type="CTD" id="8233912"/>
<dbReference type="SMART" id="SM00355">
    <property type="entry name" value="ZnF_C2H2"/>
    <property type="match status" value="3"/>
</dbReference>
<reference evidence="7" key="2">
    <citation type="submission" date="2007-04" db="EMBL/GenBank/DDBJ databases">
        <title>The genome of the human body louse.</title>
        <authorList>
            <consortium name="The Human Body Louse Genome Consortium"/>
            <person name="Kirkness E."/>
            <person name="Walenz B."/>
            <person name="Hass B."/>
            <person name="Bruggner R."/>
            <person name="Strausberg R."/>
        </authorList>
    </citation>
    <scope>NUCLEOTIDE SEQUENCE</scope>
    <source>
        <strain evidence="7">USDA</strain>
    </source>
</reference>
<dbReference type="eggNOG" id="KOG1721">
    <property type="taxonomic scope" value="Eukaryota"/>
</dbReference>
<dbReference type="GO" id="GO:0000981">
    <property type="term" value="F:DNA-binding transcription factor activity, RNA polymerase II-specific"/>
    <property type="evidence" value="ECO:0007669"/>
    <property type="project" value="TreeGrafter"/>
</dbReference>
<dbReference type="GO" id="GO:0008270">
    <property type="term" value="F:zinc ion binding"/>
    <property type="evidence" value="ECO:0007669"/>
    <property type="project" value="UniProtKB-KW"/>
</dbReference>
<dbReference type="FunFam" id="3.30.160.60:FF:000072">
    <property type="entry name" value="zinc finger protein 143 isoform X1"/>
    <property type="match status" value="1"/>
</dbReference>
<dbReference type="HOGENOM" id="CLU_084312_0_0_1"/>
<dbReference type="Pfam" id="PF00096">
    <property type="entry name" value="zf-C2H2"/>
    <property type="match status" value="3"/>
</dbReference>
<dbReference type="EMBL" id="AAZO01001490">
    <property type="status" value="NOT_ANNOTATED_CDS"/>
    <property type="molecule type" value="Genomic_DNA"/>
</dbReference>
<dbReference type="OrthoDB" id="8922241at2759"/>
<dbReference type="GO" id="GO:0000978">
    <property type="term" value="F:RNA polymerase II cis-regulatory region sequence-specific DNA binding"/>
    <property type="evidence" value="ECO:0007669"/>
    <property type="project" value="TreeGrafter"/>
</dbReference>
<evidence type="ECO:0000256" key="1">
    <source>
        <dbReference type="ARBA" id="ARBA00022723"/>
    </source>
</evidence>
<evidence type="ECO:0000313" key="8">
    <source>
        <dbReference type="EnsemblMetazoa" id="PHUM127400-PA"/>
    </source>
</evidence>
<name>E0VE03_PEDHC</name>
<protein>
    <recommendedName>
        <fullName evidence="6">C2H2-type domain-containing protein</fullName>
    </recommendedName>
</protein>
<reference evidence="8" key="3">
    <citation type="submission" date="2020-05" db="UniProtKB">
        <authorList>
            <consortium name="EnsemblMetazoa"/>
        </authorList>
    </citation>
    <scope>IDENTIFICATION</scope>
    <source>
        <strain evidence="8">USDA</strain>
    </source>
</reference>
<dbReference type="KEGG" id="phu:Phum_PHUM127400"/>
<keyword evidence="9" id="KW-1185">Reference proteome</keyword>
<keyword evidence="1" id="KW-0479">Metal-binding</keyword>
<dbReference type="InterPro" id="IPR036236">
    <property type="entry name" value="Znf_C2H2_sf"/>
</dbReference>
<keyword evidence="3 5" id="KW-0863">Zinc-finger</keyword>
<evidence type="ECO:0000256" key="3">
    <source>
        <dbReference type="ARBA" id="ARBA00022771"/>
    </source>
</evidence>
<dbReference type="EnsemblMetazoa" id="PHUM127400-RA">
    <property type="protein sequence ID" value="PHUM127400-PA"/>
    <property type="gene ID" value="PHUM127400"/>
</dbReference>
<proteinExistence type="predicted"/>
<dbReference type="PANTHER" id="PTHR23235">
    <property type="entry name" value="KRUEPPEL-LIKE TRANSCRIPTION FACTOR"/>
    <property type="match status" value="1"/>
</dbReference>
<gene>
    <name evidence="8" type="primary">8233912</name>
    <name evidence="7" type="ORF">Phum_PHUM127400</name>
</gene>
<dbReference type="FunFam" id="3.30.160.60:FF:002115">
    <property type="entry name" value="Krueppel-like factor 15"/>
    <property type="match status" value="1"/>
</dbReference>
<dbReference type="PANTHER" id="PTHR23235:SF139">
    <property type="entry name" value="HUCKEBEIN"/>
    <property type="match status" value="1"/>
</dbReference>
<accession>E0VE03</accession>
<dbReference type="Gene3D" id="3.30.160.60">
    <property type="entry name" value="Classic Zinc Finger"/>
    <property type="match status" value="3"/>
</dbReference>
<keyword evidence="2" id="KW-0677">Repeat</keyword>
<dbReference type="PROSITE" id="PS00028">
    <property type="entry name" value="ZINC_FINGER_C2H2_1"/>
    <property type="match status" value="3"/>
</dbReference>
<sequence length="288" mass="34193">MSSSLFRPWIEEYKIKKCDDNDDEDDVKYEKSNKDDVVMMTFDTSTTDREIKYKNVKEHIKKRSEKYNIQKKLKLKLKLNTDEKNFKEPEMNNKLNSDLISGPQQSGMYQNFDGFSNCLDYNIYNNNNNNYYGGGGHYYQYHPEFIESNLIFHDFPPNLFEEYAKFLTEQQKQTAEKTRKQRPKKFRCPHCQVGFSNNGQLKGHIRIHTGERPFKCDVESCGKSFTRNEELTRHRRIHSGLRPFPCSECGKRFGRKDHLKKHIKTHFQQKYQLVPILPSPCPPYLYGL</sequence>
<dbReference type="SUPFAM" id="SSF57667">
    <property type="entry name" value="beta-beta-alpha zinc fingers"/>
    <property type="match status" value="2"/>
</dbReference>
<dbReference type="PROSITE" id="PS50157">
    <property type="entry name" value="ZINC_FINGER_C2H2_2"/>
    <property type="match status" value="3"/>
</dbReference>
<dbReference type="InParanoid" id="E0VE03"/>
<reference evidence="7" key="1">
    <citation type="submission" date="2007-04" db="EMBL/GenBank/DDBJ databases">
        <title>Annotation of Pediculus humanus corporis strain USDA.</title>
        <authorList>
            <person name="Kirkness E."/>
            <person name="Hannick L."/>
            <person name="Hass B."/>
            <person name="Bruggner R."/>
            <person name="Lawson D."/>
            <person name="Bidwell S."/>
            <person name="Joardar V."/>
            <person name="Caler E."/>
            <person name="Walenz B."/>
            <person name="Inman J."/>
            <person name="Schobel S."/>
            <person name="Galinsky K."/>
            <person name="Amedeo P."/>
            <person name="Strausberg R."/>
        </authorList>
    </citation>
    <scope>NUCLEOTIDE SEQUENCE</scope>
    <source>
        <strain evidence="7">USDA</strain>
    </source>
</reference>
<evidence type="ECO:0000256" key="4">
    <source>
        <dbReference type="ARBA" id="ARBA00022833"/>
    </source>
</evidence>
<feature type="domain" description="C2H2-type" evidence="6">
    <location>
        <begin position="214"/>
        <end position="243"/>
    </location>
</feature>
<evidence type="ECO:0000256" key="5">
    <source>
        <dbReference type="PROSITE-ProRule" id="PRU00042"/>
    </source>
</evidence>
<dbReference type="FunFam" id="3.30.160.60:FF:000257">
    <property type="entry name" value="ZXD family zinc finger C"/>
    <property type="match status" value="1"/>
</dbReference>
<evidence type="ECO:0000259" key="6">
    <source>
        <dbReference type="PROSITE" id="PS50157"/>
    </source>
</evidence>
<dbReference type="AlphaFoldDB" id="E0VE03"/>
<feature type="domain" description="C2H2-type" evidence="6">
    <location>
        <begin position="186"/>
        <end position="213"/>
    </location>
</feature>
<dbReference type="RefSeq" id="XP_002424347.1">
    <property type="nucleotide sequence ID" value="XM_002424302.1"/>
</dbReference>